<evidence type="ECO:0000313" key="3">
    <source>
        <dbReference type="Proteomes" id="UP000828390"/>
    </source>
</evidence>
<reference evidence="2" key="1">
    <citation type="journal article" date="2019" name="bioRxiv">
        <title>The Genome of the Zebra Mussel, Dreissena polymorpha: A Resource for Invasive Species Research.</title>
        <authorList>
            <person name="McCartney M.A."/>
            <person name="Auch B."/>
            <person name="Kono T."/>
            <person name="Mallez S."/>
            <person name="Zhang Y."/>
            <person name="Obille A."/>
            <person name="Becker A."/>
            <person name="Abrahante J.E."/>
            <person name="Garbe J."/>
            <person name="Badalamenti J.P."/>
            <person name="Herman A."/>
            <person name="Mangelson H."/>
            <person name="Liachko I."/>
            <person name="Sullivan S."/>
            <person name="Sone E.D."/>
            <person name="Koren S."/>
            <person name="Silverstein K.A.T."/>
            <person name="Beckman K.B."/>
            <person name="Gohl D.M."/>
        </authorList>
    </citation>
    <scope>NUCLEOTIDE SEQUENCE</scope>
    <source>
        <strain evidence="2">Duluth1</strain>
        <tissue evidence="2">Whole animal</tissue>
    </source>
</reference>
<proteinExistence type="predicted"/>
<accession>A0A9D4EI03</accession>
<name>A0A9D4EI03_DREPO</name>
<feature type="region of interest" description="Disordered" evidence="1">
    <location>
        <begin position="61"/>
        <end position="85"/>
    </location>
</feature>
<comment type="caution">
    <text evidence="2">The sequence shown here is derived from an EMBL/GenBank/DDBJ whole genome shotgun (WGS) entry which is preliminary data.</text>
</comment>
<dbReference type="EMBL" id="JAIWYP010000008">
    <property type="protein sequence ID" value="KAH3780010.1"/>
    <property type="molecule type" value="Genomic_DNA"/>
</dbReference>
<dbReference type="AlphaFoldDB" id="A0A9D4EI03"/>
<evidence type="ECO:0000256" key="1">
    <source>
        <dbReference type="SAM" id="MobiDB-lite"/>
    </source>
</evidence>
<keyword evidence="3" id="KW-1185">Reference proteome</keyword>
<protein>
    <submittedName>
        <fullName evidence="2">Uncharacterized protein</fullName>
    </submittedName>
</protein>
<gene>
    <name evidence="2" type="ORF">DPMN_157819</name>
</gene>
<reference evidence="2" key="2">
    <citation type="submission" date="2020-11" db="EMBL/GenBank/DDBJ databases">
        <authorList>
            <person name="McCartney M.A."/>
            <person name="Auch B."/>
            <person name="Kono T."/>
            <person name="Mallez S."/>
            <person name="Becker A."/>
            <person name="Gohl D.M."/>
            <person name="Silverstein K.A.T."/>
            <person name="Koren S."/>
            <person name="Bechman K.B."/>
            <person name="Herman A."/>
            <person name="Abrahante J.E."/>
            <person name="Garbe J."/>
        </authorList>
    </citation>
    <scope>NUCLEOTIDE SEQUENCE</scope>
    <source>
        <strain evidence="2">Duluth1</strain>
        <tissue evidence="2">Whole animal</tissue>
    </source>
</reference>
<organism evidence="2 3">
    <name type="scientific">Dreissena polymorpha</name>
    <name type="common">Zebra mussel</name>
    <name type="synonym">Mytilus polymorpha</name>
    <dbReference type="NCBI Taxonomy" id="45954"/>
    <lineage>
        <taxon>Eukaryota</taxon>
        <taxon>Metazoa</taxon>
        <taxon>Spiralia</taxon>
        <taxon>Lophotrochozoa</taxon>
        <taxon>Mollusca</taxon>
        <taxon>Bivalvia</taxon>
        <taxon>Autobranchia</taxon>
        <taxon>Heteroconchia</taxon>
        <taxon>Euheterodonta</taxon>
        <taxon>Imparidentia</taxon>
        <taxon>Neoheterodontei</taxon>
        <taxon>Myida</taxon>
        <taxon>Dreissenoidea</taxon>
        <taxon>Dreissenidae</taxon>
        <taxon>Dreissena</taxon>
    </lineage>
</organism>
<sequence length="85" mass="9688">MPHIVNVPQLPPLVDTTYRQCLPPPLTRRYHIPSMSPTYRHSQIPVNVNVSNLPSLVDTTYHKFPPPPSTRRFHIQSMSSTSLNS</sequence>
<evidence type="ECO:0000313" key="2">
    <source>
        <dbReference type="EMBL" id="KAH3780010.1"/>
    </source>
</evidence>
<dbReference type="Proteomes" id="UP000828390">
    <property type="component" value="Unassembled WGS sequence"/>
</dbReference>
<feature type="compositionally biased region" description="Polar residues" evidence="1">
    <location>
        <begin position="76"/>
        <end position="85"/>
    </location>
</feature>